<sequence length="386" mass="43057">MSLGLMALLSLAPSRAHAAPPSEVDAPDDASASPDAEVTAADSEIAPQPEPEPSPVEDAEDVENVENVEDEKYMEPVPAEGDAAPAPKPPATVDNIGSKHRITYTSLLAPRINPLGLEERLWIGYEYRLYDKDKTILNGSNLAIYFRPIVNPAITLIGATVQVQPAAVLRLRATYSYVQWFGTFQFMQTYESPHEDYSETRLDAQADAGENYVTGGHQVELEALVQARYKGLVFRSATFGIYNHYDNLRGDDDLFYAVRYDILAPAKGWMITNDTDLLWLQDFKGPRHATAMFGARASTVMPIYSDEVYEEGDVIDNPNGPQFKLGPALGYIFYDRPDRKFNKPTLLMMPQWNIKHRWRTGRDVSTAMPTIVIAFVFSGQLWGSKN</sequence>
<feature type="compositionally biased region" description="Acidic residues" evidence="1">
    <location>
        <begin position="55"/>
        <end position="66"/>
    </location>
</feature>
<name>A0A0C1Z5W3_9BACT</name>
<evidence type="ECO:0000313" key="4">
    <source>
        <dbReference type="Proteomes" id="UP000031599"/>
    </source>
</evidence>
<accession>A0A0C1Z5W3</accession>
<feature type="region of interest" description="Disordered" evidence="1">
    <location>
        <begin position="14"/>
        <end position="66"/>
    </location>
</feature>
<evidence type="ECO:0000313" key="3">
    <source>
        <dbReference type="EMBL" id="KIG13009.1"/>
    </source>
</evidence>
<feature type="signal peptide" evidence="2">
    <location>
        <begin position="1"/>
        <end position="18"/>
    </location>
</feature>
<dbReference type="AlphaFoldDB" id="A0A0C1Z5W3"/>
<dbReference type="EMBL" id="JMCC02000110">
    <property type="protein sequence ID" value="KIG13009.1"/>
    <property type="molecule type" value="Genomic_DNA"/>
</dbReference>
<evidence type="ECO:0000256" key="1">
    <source>
        <dbReference type="SAM" id="MobiDB-lite"/>
    </source>
</evidence>
<feature type="chain" id="PRO_5002161305" evidence="2">
    <location>
        <begin position="19"/>
        <end position="386"/>
    </location>
</feature>
<comment type="caution">
    <text evidence="3">The sequence shown here is derived from an EMBL/GenBank/DDBJ whole genome shotgun (WGS) entry which is preliminary data.</text>
</comment>
<protein>
    <submittedName>
        <fullName evidence="3">Uncharacterized protein</fullName>
    </submittedName>
</protein>
<reference evidence="3 4" key="1">
    <citation type="submission" date="2014-12" db="EMBL/GenBank/DDBJ databases">
        <title>Genome assembly of Enhygromyxa salina DSM 15201.</title>
        <authorList>
            <person name="Sharma G."/>
            <person name="Subramanian S."/>
        </authorList>
    </citation>
    <scope>NUCLEOTIDE SEQUENCE [LARGE SCALE GENOMIC DNA]</scope>
    <source>
        <strain evidence="3 4">DSM 15201</strain>
    </source>
</reference>
<proteinExistence type="predicted"/>
<gene>
    <name evidence="3" type="ORF">DB30_00783</name>
</gene>
<feature type="compositionally biased region" description="Low complexity" evidence="1">
    <location>
        <begin position="14"/>
        <end position="38"/>
    </location>
</feature>
<dbReference type="Proteomes" id="UP000031599">
    <property type="component" value="Unassembled WGS sequence"/>
</dbReference>
<organism evidence="3 4">
    <name type="scientific">Enhygromyxa salina</name>
    <dbReference type="NCBI Taxonomy" id="215803"/>
    <lineage>
        <taxon>Bacteria</taxon>
        <taxon>Pseudomonadati</taxon>
        <taxon>Myxococcota</taxon>
        <taxon>Polyangia</taxon>
        <taxon>Nannocystales</taxon>
        <taxon>Nannocystaceae</taxon>
        <taxon>Enhygromyxa</taxon>
    </lineage>
</organism>
<evidence type="ECO:0000256" key="2">
    <source>
        <dbReference type="SAM" id="SignalP"/>
    </source>
</evidence>
<keyword evidence="2" id="KW-0732">Signal</keyword>